<dbReference type="Proteomes" id="UP001595555">
    <property type="component" value="Unassembled WGS sequence"/>
</dbReference>
<evidence type="ECO:0000256" key="1">
    <source>
        <dbReference type="SAM" id="SignalP"/>
    </source>
</evidence>
<sequence>MKRLLPILLLSLTPYLSHAQDDLPMVVQFKFAPWGTIIADEDEFEYGEYDKYEMDFERSLGVKLILPRIPVYLAANHNVTQLEQDIPDVKVETYSVGFGGINYDPYAYDSGLYLLGSVGAGIGKFKFKDPNLNDWEAMFEANGEVGLRIQENFLLGVGVDYQLFGEPGDTKAHYWNLYVSTGITF</sequence>
<comment type="caution">
    <text evidence="2">The sequence shown here is derived from an EMBL/GenBank/DDBJ whole genome shotgun (WGS) entry which is preliminary data.</text>
</comment>
<keyword evidence="1" id="KW-0732">Signal</keyword>
<gene>
    <name evidence="2" type="ORF">ACFODX_01590</name>
</gene>
<name>A0ABV7FDE6_9GAMM</name>
<feature type="chain" id="PRO_5045966164" description="Outer membrane protein beta-barrel domain-containing protein" evidence="1">
    <location>
        <begin position="20"/>
        <end position="185"/>
    </location>
</feature>
<evidence type="ECO:0000313" key="3">
    <source>
        <dbReference type="Proteomes" id="UP001595555"/>
    </source>
</evidence>
<accession>A0ABV7FDE6</accession>
<evidence type="ECO:0000313" key="2">
    <source>
        <dbReference type="EMBL" id="MFC3114229.1"/>
    </source>
</evidence>
<feature type="signal peptide" evidence="1">
    <location>
        <begin position="1"/>
        <end position="19"/>
    </location>
</feature>
<organism evidence="2 3">
    <name type="scientific">Cellvibrio fontiphilus</name>
    <dbReference type="NCBI Taxonomy" id="1815559"/>
    <lineage>
        <taxon>Bacteria</taxon>
        <taxon>Pseudomonadati</taxon>
        <taxon>Pseudomonadota</taxon>
        <taxon>Gammaproteobacteria</taxon>
        <taxon>Cellvibrionales</taxon>
        <taxon>Cellvibrionaceae</taxon>
        <taxon>Cellvibrio</taxon>
    </lineage>
</organism>
<protein>
    <recommendedName>
        <fullName evidence="4">Outer membrane protein beta-barrel domain-containing protein</fullName>
    </recommendedName>
</protein>
<dbReference type="RefSeq" id="WP_378115375.1">
    <property type="nucleotide sequence ID" value="NZ_JBHRTF010000001.1"/>
</dbReference>
<reference evidence="3" key="1">
    <citation type="journal article" date="2019" name="Int. J. Syst. Evol. Microbiol.">
        <title>The Global Catalogue of Microorganisms (GCM) 10K type strain sequencing project: providing services to taxonomists for standard genome sequencing and annotation.</title>
        <authorList>
            <consortium name="The Broad Institute Genomics Platform"/>
            <consortium name="The Broad Institute Genome Sequencing Center for Infectious Disease"/>
            <person name="Wu L."/>
            <person name="Ma J."/>
        </authorList>
    </citation>
    <scope>NUCLEOTIDE SEQUENCE [LARGE SCALE GENOMIC DNA]</scope>
    <source>
        <strain evidence="3">KCTC 52237</strain>
    </source>
</reference>
<evidence type="ECO:0008006" key="4">
    <source>
        <dbReference type="Google" id="ProtNLM"/>
    </source>
</evidence>
<keyword evidence="3" id="KW-1185">Reference proteome</keyword>
<proteinExistence type="predicted"/>
<dbReference type="EMBL" id="JBHRTF010000001">
    <property type="protein sequence ID" value="MFC3114229.1"/>
    <property type="molecule type" value="Genomic_DNA"/>
</dbReference>